<evidence type="ECO:0000259" key="2">
    <source>
        <dbReference type="PROSITE" id="PS51499"/>
    </source>
</evidence>
<protein>
    <recommendedName>
        <fullName evidence="2">APO domain-containing protein</fullName>
    </recommendedName>
</protein>
<evidence type="ECO:0000256" key="1">
    <source>
        <dbReference type="SAM" id="MobiDB-lite"/>
    </source>
</evidence>
<dbReference type="Pfam" id="PF05634">
    <property type="entry name" value="APO_RNA-bind"/>
    <property type="match status" value="2"/>
</dbReference>
<feature type="domain" description="APO" evidence="2">
    <location>
        <begin position="248"/>
        <end position="334"/>
    </location>
</feature>
<sequence>MIGQRGSSVDLVKDRALFRRLRLFLPFPNFCRTGSLVGEHTTGLIGVPRITRGKAVMYRGVMWVRFDSNDIFVVVIGDEIKRGWMFSISKVKNLIIEGLNRKHPKIKSARSTAHHHPSSPAAQLPLRHRAPSLIAAQPVGWDRRIPRRARTLTVSVGEGDEPLYADVPRPSRNKSERKPYPTPMKVLIRRAKEEREARKANPCRVLEDAPDNGLLVPELVDVAHRVYRARETVLFGISKLLDVIPLQRCRHCFEVHVGYVGHEIRTCTGPQSGFRSATHVWRRGGVQDVIYFPKCFHLYDRVGKPRVGHDERHSVRRIPAVVELCIQAGLDLEKYPTKRRTKPVYCIEGRIADFETETEIDEIKSGINIISGTMNEEVVGVNLESLTDSKPIAVDGKEGNVQVLSVVTLESWFEMISGVRKIMEKYGVQTCGYCPEVQVGPKGHKVRMCKASKHQSRNGLHAWQEAIIDDFVGPNYVWHVRDLNGPALGNNLKRYYGKAPAVVELCVQAGAPVPDQYRSMMRVDVVPPGRDEVDLVA</sequence>
<dbReference type="AlphaFoldDB" id="A0AAV6I7U3"/>
<accession>A0AAV6I7U3</accession>
<dbReference type="Proteomes" id="UP000823749">
    <property type="component" value="Chromosome 12"/>
</dbReference>
<proteinExistence type="predicted"/>
<evidence type="ECO:0000313" key="3">
    <source>
        <dbReference type="EMBL" id="KAG5523154.1"/>
    </source>
</evidence>
<evidence type="ECO:0000313" key="4">
    <source>
        <dbReference type="Proteomes" id="UP000823749"/>
    </source>
</evidence>
<gene>
    <name evidence="3" type="ORF">RHGRI_035092</name>
</gene>
<feature type="region of interest" description="Disordered" evidence="1">
    <location>
        <begin position="105"/>
        <end position="125"/>
    </location>
</feature>
<comment type="caution">
    <text evidence="3">The sequence shown here is derived from an EMBL/GenBank/DDBJ whole genome shotgun (WGS) entry which is preliminary data.</text>
</comment>
<dbReference type="GO" id="GO:0003723">
    <property type="term" value="F:RNA binding"/>
    <property type="evidence" value="ECO:0007669"/>
    <property type="project" value="InterPro"/>
</dbReference>
<keyword evidence="4" id="KW-1185">Reference proteome</keyword>
<dbReference type="PANTHER" id="PTHR10388">
    <property type="entry name" value="EUKARYOTIC TRANSLATION INITIATION FACTOR SUI1"/>
    <property type="match status" value="1"/>
</dbReference>
<dbReference type="EMBL" id="JACTNZ010000012">
    <property type="protein sequence ID" value="KAG5523154.1"/>
    <property type="molecule type" value="Genomic_DNA"/>
</dbReference>
<dbReference type="InterPro" id="IPR023342">
    <property type="entry name" value="APO_dom"/>
</dbReference>
<reference evidence="3" key="1">
    <citation type="submission" date="2020-08" db="EMBL/GenBank/DDBJ databases">
        <title>Plant Genome Project.</title>
        <authorList>
            <person name="Zhang R.-G."/>
        </authorList>
    </citation>
    <scope>NUCLEOTIDE SEQUENCE</scope>
    <source>
        <strain evidence="3">WSP0</strain>
        <tissue evidence="3">Leaf</tissue>
    </source>
</reference>
<feature type="compositionally biased region" description="Basic residues" evidence="1">
    <location>
        <begin position="105"/>
        <end position="117"/>
    </location>
</feature>
<feature type="domain" description="APO" evidence="2">
    <location>
        <begin position="430"/>
        <end position="515"/>
    </location>
</feature>
<dbReference type="PROSITE" id="PS51499">
    <property type="entry name" value="APO"/>
    <property type="match status" value="2"/>
</dbReference>
<name>A0AAV6I7U3_9ERIC</name>
<organism evidence="3 4">
    <name type="scientific">Rhododendron griersonianum</name>
    <dbReference type="NCBI Taxonomy" id="479676"/>
    <lineage>
        <taxon>Eukaryota</taxon>
        <taxon>Viridiplantae</taxon>
        <taxon>Streptophyta</taxon>
        <taxon>Embryophyta</taxon>
        <taxon>Tracheophyta</taxon>
        <taxon>Spermatophyta</taxon>
        <taxon>Magnoliopsida</taxon>
        <taxon>eudicotyledons</taxon>
        <taxon>Gunneridae</taxon>
        <taxon>Pentapetalae</taxon>
        <taxon>asterids</taxon>
        <taxon>Ericales</taxon>
        <taxon>Ericaceae</taxon>
        <taxon>Ericoideae</taxon>
        <taxon>Rhodoreae</taxon>
        <taxon>Rhododendron</taxon>
    </lineage>
</organism>